<gene>
    <name evidence="2" type="ORF">GALMADRAFT_254999</name>
</gene>
<sequence>MLLKLHPNSRIAITEDKDWISVIREDDFVLPPVEEIYSRIMALFVVCVKEDMVFLEKIENHPNYIEGPLHTYESESRSSPYLHLHPIPPSSSLSSTDSAPRSEPRSDEQPDLGAFTMALREWTHLQPPPRIPVQIGSATSSTTPTFQPEQSVLDSDFHSRSGNSRLSTRSGVSGISSFTRPPSSSIHPEGSTVWNRAPIVLYLNSGAPSNDVIFEDEEEYESREGEYTPSAPNSLASTSLSVEVSEIAFPPFDGSQDSNQILLDSSPFTCHTDPGIAVAVPLESNSQRLDSRETGHTEEGLRPPSSEGHGDHSSRTSPDFVRPGVTGGPCSVPSFQSQVQSHDHSQTGSSITSVQLQSQARAPTTTAMSSSDSLALPVPVSTTITSTTRQVPSSTQMLHSGNDATSVNSSTSISTLINPWFTRSWDPQPPRTTSDSSFMTGSESSSDLSLLSYQIPETPPTSVDEDSDRDQGPSSAFSFLRPRPPRPRLPRSQFSSSSTSLPSKSSNSGSLSLKTQRSLLSSNSSSHSTTTHTESKPAPALPRFGRSDTSLHKAQPSQTSVHNSGLDRPGPSGHKQPFLHRQLVAERTIHLERQHVDDDDDYPYSHTPRLHAQAATPRGIPPRPEPSAPTSATQAEFPSQHRQAELSGQPFSQIQPQTHNTLVQRDVDLQNISQPPMEPQPTRLEEVSKQELPSLGYLDEALSFIAAERARRRAAGPSTFVTSGPSKSREVGDEAGFGEEGEGQEGEGEAEWKQVNDNDQDHPKRKRRRKRPPRSHGLPPGSLTAAAVDSPTMIPKVEGPTDDRTGVQVTLSPKKKKRPKSASASTSSRSLLLDSPSKTKAKAKAHEKEFLVPQPSISYSPSGGEKEKPPVTILHRTVNSQPTAQVMSGEDVDGGSDKDGGRTPTNSGEVASAKEPGVGLDRTPIDLVGKKGKRVGRKEREREKLKIDKAKSSG</sequence>
<feature type="compositionally biased region" description="Low complexity" evidence="1">
    <location>
        <begin position="490"/>
        <end position="532"/>
    </location>
</feature>
<feature type="compositionally biased region" description="Acidic residues" evidence="1">
    <location>
        <begin position="736"/>
        <end position="749"/>
    </location>
</feature>
<feature type="compositionally biased region" description="Low complexity" evidence="1">
    <location>
        <begin position="79"/>
        <end position="99"/>
    </location>
</feature>
<feature type="compositionally biased region" description="Low complexity" evidence="1">
    <location>
        <begin position="821"/>
        <end position="838"/>
    </location>
</feature>
<feature type="compositionally biased region" description="Basic and acidic residues" evidence="1">
    <location>
        <begin position="938"/>
        <end position="954"/>
    </location>
</feature>
<dbReference type="OrthoDB" id="3069972at2759"/>
<feature type="compositionally biased region" description="Basic and acidic residues" evidence="1">
    <location>
        <begin position="289"/>
        <end position="301"/>
    </location>
</feature>
<evidence type="ECO:0000313" key="3">
    <source>
        <dbReference type="Proteomes" id="UP000027222"/>
    </source>
</evidence>
<feature type="compositionally biased region" description="Basic and acidic residues" evidence="1">
    <location>
        <begin position="750"/>
        <end position="762"/>
    </location>
</feature>
<feature type="compositionally biased region" description="Polar residues" evidence="1">
    <location>
        <begin position="649"/>
        <end position="663"/>
    </location>
</feature>
<feature type="region of interest" description="Disordered" evidence="1">
    <location>
        <begin position="127"/>
        <end position="189"/>
    </location>
</feature>
<feature type="compositionally biased region" description="Polar residues" evidence="1">
    <location>
        <begin position="877"/>
        <end position="886"/>
    </location>
</feature>
<feature type="compositionally biased region" description="Polar residues" evidence="1">
    <location>
        <begin position="333"/>
        <end position="373"/>
    </location>
</feature>
<name>A0A067SGV6_GALM3</name>
<organism evidence="2 3">
    <name type="scientific">Galerina marginata (strain CBS 339.88)</name>
    <dbReference type="NCBI Taxonomy" id="685588"/>
    <lineage>
        <taxon>Eukaryota</taxon>
        <taxon>Fungi</taxon>
        <taxon>Dikarya</taxon>
        <taxon>Basidiomycota</taxon>
        <taxon>Agaricomycotina</taxon>
        <taxon>Agaricomycetes</taxon>
        <taxon>Agaricomycetidae</taxon>
        <taxon>Agaricales</taxon>
        <taxon>Agaricineae</taxon>
        <taxon>Strophariaceae</taxon>
        <taxon>Galerina</taxon>
    </lineage>
</organism>
<protein>
    <submittedName>
        <fullName evidence="2">Uncharacterized protein</fullName>
    </submittedName>
</protein>
<proteinExistence type="predicted"/>
<feature type="compositionally biased region" description="Polar residues" evidence="1">
    <location>
        <begin position="628"/>
        <end position="641"/>
    </location>
</feature>
<dbReference type="AlphaFoldDB" id="A0A067SGV6"/>
<keyword evidence="3" id="KW-1185">Reference proteome</keyword>
<reference evidence="3" key="1">
    <citation type="journal article" date="2014" name="Proc. Natl. Acad. Sci. U.S.A.">
        <title>Extensive sampling of basidiomycete genomes demonstrates inadequacy of the white-rot/brown-rot paradigm for wood decay fungi.</title>
        <authorList>
            <person name="Riley R."/>
            <person name="Salamov A.A."/>
            <person name="Brown D.W."/>
            <person name="Nagy L.G."/>
            <person name="Floudas D."/>
            <person name="Held B.W."/>
            <person name="Levasseur A."/>
            <person name="Lombard V."/>
            <person name="Morin E."/>
            <person name="Otillar R."/>
            <person name="Lindquist E.A."/>
            <person name="Sun H."/>
            <person name="LaButti K.M."/>
            <person name="Schmutz J."/>
            <person name="Jabbour D."/>
            <person name="Luo H."/>
            <person name="Baker S.E."/>
            <person name="Pisabarro A.G."/>
            <person name="Walton J.D."/>
            <person name="Blanchette R.A."/>
            <person name="Henrissat B."/>
            <person name="Martin F."/>
            <person name="Cullen D."/>
            <person name="Hibbett D.S."/>
            <person name="Grigoriev I.V."/>
        </authorList>
    </citation>
    <scope>NUCLEOTIDE SEQUENCE [LARGE SCALE GENOMIC DNA]</scope>
    <source>
        <strain evidence="3">CBS 339.88</strain>
    </source>
</reference>
<dbReference type="HOGENOM" id="CLU_309045_0_0_1"/>
<dbReference type="Proteomes" id="UP000027222">
    <property type="component" value="Unassembled WGS sequence"/>
</dbReference>
<dbReference type="STRING" id="685588.A0A067SGV6"/>
<feature type="compositionally biased region" description="Low complexity" evidence="1">
    <location>
        <begin position="442"/>
        <end position="452"/>
    </location>
</feature>
<feature type="compositionally biased region" description="Low complexity" evidence="1">
    <location>
        <begin position="377"/>
        <end position="393"/>
    </location>
</feature>
<dbReference type="EMBL" id="KL142398">
    <property type="protein sequence ID" value="KDR70151.1"/>
    <property type="molecule type" value="Genomic_DNA"/>
</dbReference>
<feature type="compositionally biased region" description="Basic residues" evidence="1">
    <location>
        <begin position="763"/>
        <end position="774"/>
    </location>
</feature>
<feature type="region of interest" description="Disordered" evidence="1">
    <location>
        <begin position="595"/>
        <end position="687"/>
    </location>
</feature>
<feature type="compositionally biased region" description="Polar residues" evidence="1">
    <location>
        <begin position="136"/>
        <end position="153"/>
    </location>
</feature>
<evidence type="ECO:0000313" key="2">
    <source>
        <dbReference type="EMBL" id="KDR70151.1"/>
    </source>
</evidence>
<feature type="compositionally biased region" description="Polar residues" evidence="1">
    <location>
        <begin position="431"/>
        <end position="441"/>
    </location>
</feature>
<accession>A0A067SGV6</accession>
<feature type="region of interest" description="Disordered" evidence="1">
    <location>
        <begin position="79"/>
        <end position="110"/>
    </location>
</feature>
<feature type="compositionally biased region" description="Polar residues" evidence="1">
    <location>
        <begin position="394"/>
        <end position="417"/>
    </location>
</feature>
<evidence type="ECO:0000256" key="1">
    <source>
        <dbReference type="SAM" id="MobiDB-lite"/>
    </source>
</evidence>
<feature type="region of interest" description="Disordered" evidence="1">
    <location>
        <begin position="711"/>
        <end position="954"/>
    </location>
</feature>
<feature type="compositionally biased region" description="Polar residues" evidence="1">
    <location>
        <begin position="160"/>
        <end position="186"/>
    </location>
</feature>
<feature type="region of interest" description="Disordered" evidence="1">
    <location>
        <begin position="279"/>
        <end position="579"/>
    </location>
</feature>